<evidence type="ECO:0000256" key="1">
    <source>
        <dbReference type="ARBA" id="ARBA00001971"/>
    </source>
</evidence>
<dbReference type="PANTHER" id="PTHR24292:SF100">
    <property type="entry name" value="CYTOCHROME P450 6A16, ISOFORM B-RELATED"/>
    <property type="match status" value="1"/>
</dbReference>
<dbReference type="GO" id="GO:0004497">
    <property type="term" value="F:monooxygenase activity"/>
    <property type="evidence" value="ECO:0007669"/>
    <property type="project" value="UniProtKB-KW"/>
</dbReference>
<evidence type="ECO:0000256" key="3">
    <source>
        <dbReference type="ARBA" id="ARBA00004406"/>
    </source>
</evidence>
<evidence type="ECO:0000256" key="9">
    <source>
        <dbReference type="ARBA" id="ARBA00023002"/>
    </source>
</evidence>
<dbReference type="GO" id="GO:0005506">
    <property type="term" value="F:iron ion binding"/>
    <property type="evidence" value="ECO:0007669"/>
    <property type="project" value="InterPro"/>
</dbReference>
<accession>A0AAV8XPQ0</accession>
<dbReference type="InterPro" id="IPR036396">
    <property type="entry name" value="Cyt_P450_sf"/>
</dbReference>
<evidence type="ECO:0000256" key="8">
    <source>
        <dbReference type="ARBA" id="ARBA00022848"/>
    </source>
</evidence>
<comment type="cofactor">
    <cofactor evidence="1">
        <name>heme</name>
        <dbReference type="ChEBI" id="CHEBI:30413"/>
    </cofactor>
</comment>
<dbReference type="InterPro" id="IPR001128">
    <property type="entry name" value="Cyt_P450"/>
</dbReference>
<evidence type="ECO:0000256" key="10">
    <source>
        <dbReference type="ARBA" id="ARBA00023004"/>
    </source>
</evidence>
<keyword evidence="8" id="KW-0492">Microsome</keyword>
<reference evidence="13" key="1">
    <citation type="journal article" date="2023" name="Insect Mol. Biol.">
        <title>Genome sequencing provides insights into the evolution of gene families encoding plant cell wall-degrading enzymes in longhorned beetles.</title>
        <authorList>
            <person name="Shin N.R."/>
            <person name="Okamura Y."/>
            <person name="Kirsch R."/>
            <person name="Pauchet Y."/>
        </authorList>
    </citation>
    <scope>NUCLEOTIDE SEQUENCE</scope>
    <source>
        <strain evidence="13">AMC_N1</strain>
    </source>
</reference>
<evidence type="ECO:0000256" key="11">
    <source>
        <dbReference type="ARBA" id="ARBA00023033"/>
    </source>
</evidence>
<keyword evidence="5" id="KW-0349">Heme</keyword>
<keyword evidence="12" id="KW-0472">Membrane</keyword>
<gene>
    <name evidence="13" type="ORF">NQ318_015606</name>
</gene>
<comment type="subcellular location">
    <subcellularLocation>
        <location evidence="3">Endoplasmic reticulum membrane</location>
        <topology evidence="3">Peripheral membrane protein</topology>
    </subcellularLocation>
    <subcellularLocation>
        <location evidence="2">Microsome membrane</location>
        <topology evidence="2">Peripheral membrane protein</topology>
    </subcellularLocation>
</comment>
<keyword evidence="6" id="KW-0479">Metal-binding</keyword>
<evidence type="ECO:0000313" key="13">
    <source>
        <dbReference type="EMBL" id="KAJ8940921.1"/>
    </source>
</evidence>
<comment type="caution">
    <text evidence="13">The sequence shown here is derived from an EMBL/GenBank/DDBJ whole genome shotgun (WGS) entry which is preliminary data.</text>
</comment>
<keyword evidence="9" id="KW-0560">Oxidoreductase</keyword>
<dbReference type="AlphaFoldDB" id="A0AAV8XPQ0"/>
<evidence type="ECO:0000256" key="2">
    <source>
        <dbReference type="ARBA" id="ARBA00004174"/>
    </source>
</evidence>
<dbReference type="GO" id="GO:0020037">
    <property type="term" value="F:heme binding"/>
    <property type="evidence" value="ECO:0007669"/>
    <property type="project" value="InterPro"/>
</dbReference>
<name>A0AAV8XPQ0_9CUCU</name>
<keyword evidence="7" id="KW-0256">Endoplasmic reticulum</keyword>
<dbReference type="PANTHER" id="PTHR24292">
    <property type="entry name" value="CYTOCHROME P450"/>
    <property type="match status" value="1"/>
</dbReference>
<sequence length="130" mass="14892">MKNSEEKLSMNELTAQVFLFFLAGFETSSTTITMTLYELGRNCDIQNKVRRDILHVLEKYNGEATYDAVHEMKYLAQTIDETLRLWPPVATLTRVCVNDYTFENSDITVEKDTPILIPTLGVTQRPQILA</sequence>
<organism evidence="13 14">
    <name type="scientific">Aromia moschata</name>
    <dbReference type="NCBI Taxonomy" id="1265417"/>
    <lineage>
        <taxon>Eukaryota</taxon>
        <taxon>Metazoa</taxon>
        <taxon>Ecdysozoa</taxon>
        <taxon>Arthropoda</taxon>
        <taxon>Hexapoda</taxon>
        <taxon>Insecta</taxon>
        <taxon>Pterygota</taxon>
        <taxon>Neoptera</taxon>
        <taxon>Endopterygota</taxon>
        <taxon>Coleoptera</taxon>
        <taxon>Polyphaga</taxon>
        <taxon>Cucujiformia</taxon>
        <taxon>Chrysomeloidea</taxon>
        <taxon>Cerambycidae</taxon>
        <taxon>Cerambycinae</taxon>
        <taxon>Callichromatini</taxon>
        <taxon>Aromia</taxon>
    </lineage>
</organism>
<keyword evidence="14" id="KW-1185">Reference proteome</keyword>
<dbReference type="Pfam" id="PF00067">
    <property type="entry name" value="p450"/>
    <property type="match status" value="1"/>
</dbReference>
<keyword evidence="11" id="KW-0503">Monooxygenase</keyword>
<evidence type="ECO:0008006" key="15">
    <source>
        <dbReference type="Google" id="ProtNLM"/>
    </source>
</evidence>
<protein>
    <recommendedName>
        <fullName evidence="15">Cytochrome P450</fullName>
    </recommendedName>
</protein>
<dbReference type="GO" id="GO:0005789">
    <property type="term" value="C:endoplasmic reticulum membrane"/>
    <property type="evidence" value="ECO:0007669"/>
    <property type="project" value="UniProtKB-SubCell"/>
</dbReference>
<evidence type="ECO:0000256" key="12">
    <source>
        <dbReference type="ARBA" id="ARBA00023136"/>
    </source>
</evidence>
<dbReference type="GO" id="GO:0016705">
    <property type="term" value="F:oxidoreductase activity, acting on paired donors, with incorporation or reduction of molecular oxygen"/>
    <property type="evidence" value="ECO:0007669"/>
    <property type="project" value="InterPro"/>
</dbReference>
<evidence type="ECO:0000256" key="5">
    <source>
        <dbReference type="ARBA" id="ARBA00022617"/>
    </source>
</evidence>
<comment type="similarity">
    <text evidence="4">Belongs to the cytochrome P450 family.</text>
</comment>
<evidence type="ECO:0000256" key="4">
    <source>
        <dbReference type="ARBA" id="ARBA00010617"/>
    </source>
</evidence>
<dbReference type="Proteomes" id="UP001162162">
    <property type="component" value="Unassembled WGS sequence"/>
</dbReference>
<proteinExistence type="inferred from homology"/>
<dbReference type="SUPFAM" id="SSF48264">
    <property type="entry name" value="Cytochrome P450"/>
    <property type="match status" value="1"/>
</dbReference>
<dbReference type="EMBL" id="JAPWTK010000401">
    <property type="protein sequence ID" value="KAJ8940921.1"/>
    <property type="molecule type" value="Genomic_DNA"/>
</dbReference>
<dbReference type="InterPro" id="IPR050476">
    <property type="entry name" value="Insect_CytP450_Detox"/>
</dbReference>
<evidence type="ECO:0000313" key="14">
    <source>
        <dbReference type="Proteomes" id="UP001162162"/>
    </source>
</evidence>
<keyword evidence="10" id="KW-0408">Iron</keyword>
<evidence type="ECO:0000256" key="7">
    <source>
        <dbReference type="ARBA" id="ARBA00022824"/>
    </source>
</evidence>
<evidence type="ECO:0000256" key="6">
    <source>
        <dbReference type="ARBA" id="ARBA00022723"/>
    </source>
</evidence>
<dbReference type="Gene3D" id="1.10.630.10">
    <property type="entry name" value="Cytochrome P450"/>
    <property type="match status" value="1"/>
</dbReference>